<name>A0A6N6VQQ9_9BACT</name>
<feature type="signal peptide" evidence="1">
    <location>
        <begin position="1"/>
        <end position="22"/>
    </location>
</feature>
<sequence>MTKRLLRPFIILACFFNLSSYAEDITLFSDDFPGEIEKRGENDLGGIGGDIVIQALKAKKISYKLEIKPWKRAFTEALTNEDKKSFIIPLTRNKEREEKFVWASKIYEAKTIFLTMSGGKNIDSMADAKGSKIGVLAGSSYENILSNSDSKIEKSSIDAVPNDITNFKKLIGKKIDAWFTINIVALTMIKANLKAENLNESNFRIGKAIAVQEKYIATTSATSPELIKKVTDAIEAFKKTPDYKKLTDKIGK</sequence>
<keyword evidence="4" id="KW-1185">Reference proteome</keyword>
<dbReference type="AlphaFoldDB" id="A0A6N6VQQ9"/>
<dbReference type="Proteomes" id="UP000437748">
    <property type="component" value="Unassembled WGS sequence"/>
</dbReference>
<dbReference type="RefSeq" id="WP_153420827.1">
    <property type="nucleotide sequence ID" value="NZ_WFLM01000004.1"/>
</dbReference>
<evidence type="ECO:0000256" key="1">
    <source>
        <dbReference type="SAM" id="SignalP"/>
    </source>
</evidence>
<evidence type="ECO:0000313" key="4">
    <source>
        <dbReference type="Proteomes" id="UP000437748"/>
    </source>
</evidence>
<keyword evidence="1" id="KW-0732">Signal</keyword>
<dbReference type="Pfam" id="PF09084">
    <property type="entry name" value="NMT1"/>
    <property type="match status" value="1"/>
</dbReference>
<dbReference type="EMBL" id="WFLM01000004">
    <property type="protein sequence ID" value="KAB8037750.1"/>
    <property type="molecule type" value="Genomic_DNA"/>
</dbReference>
<dbReference type="Gene3D" id="3.40.190.10">
    <property type="entry name" value="Periplasmic binding protein-like II"/>
    <property type="match status" value="2"/>
</dbReference>
<feature type="domain" description="SsuA/THI5-like" evidence="2">
    <location>
        <begin position="92"/>
        <end position="235"/>
    </location>
</feature>
<feature type="chain" id="PRO_5026844405" evidence="1">
    <location>
        <begin position="23"/>
        <end position="252"/>
    </location>
</feature>
<dbReference type="OrthoDB" id="2081943at2"/>
<protein>
    <submittedName>
        <fullName evidence="3">Transporter substrate-binding domain-containing protein</fullName>
    </submittedName>
</protein>
<accession>A0A6N6VQQ9</accession>
<comment type="caution">
    <text evidence="3">The sequence shown here is derived from an EMBL/GenBank/DDBJ whole genome shotgun (WGS) entry which is preliminary data.</text>
</comment>
<dbReference type="PANTHER" id="PTHR38834:SF3">
    <property type="entry name" value="SOLUTE-BINDING PROTEIN FAMILY 3_N-TERMINAL DOMAIN-CONTAINING PROTEIN"/>
    <property type="match status" value="1"/>
</dbReference>
<gene>
    <name evidence="3" type="ORF">GCL60_11290</name>
</gene>
<dbReference type="PANTHER" id="PTHR38834">
    <property type="entry name" value="PERIPLASMIC SUBSTRATE BINDING PROTEIN FAMILY 3"/>
    <property type="match status" value="1"/>
</dbReference>
<dbReference type="SUPFAM" id="SSF53850">
    <property type="entry name" value="Periplasmic binding protein-like II"/>
    <property type="match status" value="1"/>
</dbReference>
<evidence type="ECO:0000313" key="3">
    <source>
        <dbReference type="EMBL" id="KAB8037750.1"/>
    </source>
</evidence>
<evidence type="ECO:0000259" key="2">
    <source>
        <dbReference type="Pfam" id="PF09084"/>
    </source>
</evidence>
<organism evidence="3 4">
    <name type="scientific">Silvanigrella paludirubra</name>
    <dbReference type="NCBI Taxonomy" id="2499159"/>
    <lineage>
        <taxon>Bacteria</taxon>
        <taxon>Pseudomonadati</taxon>
        <taxon>Bdellovibrionota</taxon>
        <taxon>Oligoflexia</taxon>
        <taxon>Silvanigrellales</taxon>
        <taxon>Silvanigrellaceae</taxon>
        <taxon>Silvanigrella</taxon>
    </lineage>
</organism>
<dbReference type="InterPro" id="IPR015168">
    <property type="entry name" value="SsuA/THI5"/>
</dbReference>
<reference evidence="3 4" key="1">
    <citation type="submission" date="2019-10" db="EMBL/GenBank/DDBJ databases">
        <title>New species of Slilvanegrellaceae.</title>
        <authorList>
            <person name="Pitt A."/>
            <person name="Hahn M.W."/>
        </authorList>
    </citation>
    <scope>NUCLEOTIDE SEQUENCE [LARGE SCALE GENOMIC DNA]</scope>
    <source>
        <strain evidence="3 4">SP-Ram-0.45-NSY-1</strain>
    </source>
</reference>
<proteinExistence type="predicted"/>